<dbReference type="CDD" id="cd02980">
    <property type="entry name" value="TRX_Fd_family"/>
    <property type="match status" value="1"/>
</dbReference>
<dbReference type="SMART" id="SM00028">
    <property type="entry name" value="TPR"/>
    <property type="match status" value="3"/>
</dbReference>
<dbReference type="PANTHER" id="PTHR47682:SF1">
    <property type="entry name" value="TETRATRICOPEPTIDE REPEAT (TPR)-CONTAINING PROTEIN"/>
    <property type="match status" value="1"/>
</dbReference>
<keyword evidence="1" id="KW-0808">Transferase</keyword>
<sequence>MKANPYTANSPPFSSPIFLLSTPNFTPNHANGRIIKASLSPSSSSDEKKSKIEIRVCTNRTCRRQGSLEIFQVLSGIAPPHVSVISCGCLGRCGAGPNVVVLPEGAFLGHCGTPIKAANLMSLVSGIDSSEVESSTENCLKALALRKRAEDETSLGNFSITYNLLSQAIDLNPFGGVHILYKDRSAARLAMGDTAGALEDATKALTLAPNYHEGYICHADTLMAMDQFEAAEESYSIALELEPSIRRSRSFKARIARLQEKVFPSNLG</sequence>
<organism evidence="1 2">
    <name type="scientific">Olea europaea subsp. europaea</name>
    <dbReference type="NCBI Taxonomy" id="158383"/>
    <lineage>
        <taxon>Eukaryota</taxon>
        <taxon>Viridiplantae</taxon>
        <taxon>Streptophyta</taxon>
        <taxon>Embryophyta</taxon>
        <taxon>Tracheophyta</taxon>
        <taxon>Spermatophyta</taxon>
        <taxon>Magnoliopsida</taxon>
        <taxon>eudicotyledons</taxon>
        <taxon>Gunneridae</taxon>
        <taxon>Pentapetalae</taxon>
        <taxon>asterids</taxon>
        <taxon>lamiids</taxon>
        <taxon>Lamiales</taxon>
        <taxon>Oleaceae</taxon>
        <taxon>Oleeae</taxon>
        <taxon>Olea</taxon>
    </lineage>
</organism>
<protein>
    <submittedName>
        <fullName evidence="1">Probable UDP-N-acetylglucosamine--peptide N-acetylglucosaminyltransferase SEC</fullName>
    </submittedName>
</protein>
<dbReference type="SUPFAM" id="SSF52833">
    <property type="entry name" value="Thioredoxin-like"/>
    <property type="match status" value="1"/>
</dbReference>
<dbReference type="Gramene" id="OE9D001784T1">
    <property type="protein sequence ID" value="OE9D001784C1"/>
    <property type="gene ID" value="OE9D001784"/>
</dbReference>
<comment type="caution">
    <text evidence="1">The sequence shown here is derived from an EMBL/GenBank/DDBJ whole genome shotgun (WGS) entry which is preliminary data.</text>
</comment>
<dbReference type="AlphaFoldDB" id="A0A8S0RMB7"/>
<keyword evidence="1" id="KW-0328">Glycosyltransferase</keyword>
<name>A0A8S0RMB7_OLEEU</name>
<dbReference type="Proteomes" id="UP000594638">
    <property type="component" value="Unassembled WGS sequence"/>
</dbReference>
<keyword evidence="2" id="KW-1185">Reference proteome</keyword>
<feature type="non-terminal residue" evidence="1">
    <location>
        <position position="268"/>
    </location>
</feature>
<dbReference type="EMBL" id="CACTIH010003658">
    <property type="protein sequence ID" value="CAA2980904.1"/>
    <property type="molecule type" value="Genomic_DNA"/>
</dbReference>
<dbReference type="InterPro" id="IPR011990">
    <property type="entry name" value="TPR-like_helical_dom_sf"/>
</dbReference>
<reference evidence="1 2" key="1">
    <citation type="submission" date="2019-12" db="EMBL/GenBank/DDBJ databases">
        <authorList>
            <person name="Alioto T."/>
            <person name="Alioto T."/>
            <person name="Gomez Garrido J."/>
        </authorList>
    </citation>
    <scope>NUCLEOTIDE SEQUENCE [LARGE SCALE GENOMIC DNA]</scope>
</reference>
<gene>
    <name evidence="1" type="ORF">OLEA9_D001784</name>
</gene>
<dbReference type="InterPro" id="IPR019734">
    <property type="entry name" value="TPR_rpt"/>
</dbReference>
<proteinExistence type="predicted"/>
<evidence type="ECO:0000313" key="2">
    <source>
        <dbReference type="Proteomes" id="UP000594638"/>
    </source>
</evidence>
<dbReference type="PANTHER" id="PTHR47682">
    <property type="entry name" value="TETRATRICOPEPTIDE REPEAT (TPR)-CONTAINING PROTEIN"/>
    <property type="match status" value="1"/>
</dbReference>
<dbReference type="GO" id="GO:0016757">
    <property type="term" value="F:glycosyltransferase activity"/>
    <property type="evidence" value="ECO:0007669"/>
    <property type="project" value="UniProtKB-KW"/>
</dbReference>
<accession>A0A8S0RMB7</accession>
<evidence type="ECO:0000313" key="1">
    <source>
        <dbReference type="EMBL" id="CAA2980904.1"/>
    </source>
</evidence>
<dbReference type="OrthoDB" id="2423701at2759"/>
<dbReference type="SUPFAM" id="SSF48452">
    <property type="entry name" value="TPR-like"/>
    <property type="match status" value="1"/>
</dbReference>
<dbReference type="Gene3D" id="3.40.30.10">
    <property type="entry name" value="Glutaredoxin"/>
    <property type="match status" value="1"/>
</dbReference>
<dbReference type="Gene3D" id="1.25.40.10">
    <property type="entry name" value="Tetratricopeptide repeat domain"/>
    <property type="match status" value="1"/>
</dbReference>
<dbReference type="InterPro" id="IPR036249">
    <property type="entry name" value="Thioredoxin-like_sf"/>
</dbReference>